<proteinExistence type="predicted"/>
<organism evidence="2 3">
    <name type="scientific">Microbacterium barkeri</name>
    <dbReference type="NCBI Taxonomy" id="33917"/>
    <lineage>
        <taxon>Bacteria</taxon>
        <taxon>Bacillati</taxon>
        <taxon>Actinomycetota</taxon>
        <taxon>Actinomycetes</taxon>
        <taxon>Micrococcales</taxon>
        <taxon>Microbacteriaceae</taxon>
        <taxon>Microbacterium</taxon>
    </lineage>
</organism>
<dbReference type="PANTHER" id="PTHR33164">
    <property type="entry name" value="TRANSCRIPTIONAL REGULATOR, MARR FAMILY"/>
    <property type="match status" value="1"/>
</dbReference>
<dbReference type="SUPFAM" id="SSF46785">
    <property type="entry name" value="Winged helix' DNA-binding domain"/>
    <property type="match status" value="1"/>
</dbReference>
<comment type="caution">
    <text evidence="2">The sequence shown here is derived from an EMBL/GenBank/DDBJ whole genome shotgun (WGS) entry which is preliminary data.</text>
</comment>
<dbReference type="PRINTS" id="PR00598">
    <property type="entry name" value="HTHMARR"/>
</dbReference>
<dbReference type="InterPro" id="IPR036388">
    <property type="entry name" value="WH-like_DNA-bd_sf"/>
</dbReference>
<dbReference type="InterPro" id="IPR036390">
    <property type="entry name" value="WH_DNA-bd_sf"/>
</dbReference>
<dbReference type="Pfam" id="PF12802">
    <property type="entry name" value="MarR_2"/>
    <property type="match status" value="1"/>
</dbReference>
<dbReference type="PANTHER" id="PTHR33164:SF104">
    <property type="entry name" value="TRANSCRIPTIONAL REGULATORY PROTEIN"/>
    <property type="match status" value="1"/>
</dbReference>
<evidence type="ECO:0000313" key="2">
    <source>
        <dbReference type="EMBL" id="GLJ60235.1"/>
    </source>
</evidence>
<dbReference type="Gene3D" id="1.10.10.10">
    <property type="entry name" value="Winged helix-like DNA-binding domain superfamily/Winged helix DNA-binding domain"/>
    <property type="match status" value="1"/>
</dbReference>
<keyword evidence="3" id="KW-1185">Reference proteome</keyword>
<sequence length="179" mass="19909">MLWEVAGTEISQSGDDEVDLIIDAWSTILPDVDLSPLDVMSRLRRVARDLQRVRESAFSASGLRAWEFDILSLLRRSPDDLSMTPSQLAAWTTATSGTITYRIERLEERGYVARTDNPADQRSRIVTLLPAGRERVESAMRTLVAAEARLLEGLSWNQVAALIDALRTIGASAERDARP</sequence>
<evidence type="ECO:0000313" key="3">
    <source>
        <dbReference type="Proteomes" id="UP001142462"/>
    </source>
</evidence>
<name>A0A9W6LVK2_9MICO</name>
<dbReference type="InterPro" id="IPR039422">
    <property type="entry name" value="MarR/SlyA-like"/>
</dbReference>
<reference evidence="2" key="2">
    <citation type="submission" date="2023-01" db="EMBL/GenBank/DDBJ databases">
        <authorList>
            <person name="Sun Q."/>
            <person name="Evtushenko L."/>
        </authorList>
    </citation>
    <scope>NUCLEOTIDE SEQUENCE</scope>
    <source>
        <strain evidence="2">VKM Ac-1020</strain>
    </source>
</reference>
<dbReference type="GO" id="GO:0006950">
    <property type="term" value="P:response to stress"/>
    <property type="evidence" value="ECO:0007669"/>
    <property type="project" value="TreeGrafter"/>
</dbReference>
<feature type="domain" description="HTH marR-type" evidence="1">
    <location>
        <begin position="36"/>
        <end position="171"/>
    </location>
</feature>
<protein>
    <submittedName>
        <fullName evidence="2">Transcriptional regulator, MarR family protein</fullName>
    </submittedName>
</protein>
<dbReference type="Proteomes" id="UP001142462">
    <property type="component" value="Unassembled WGS sequence"/>
</dbReference>
<evidence type="ECO:0000259" key="1">
    <source>
        <dbReference type="PROSITE" id="PS50995"/>
    </source>
</evidence>
<accession>A0A9W6LVK2</accession>
<dbReference type="GO" id="GO:0003700">
    <property type="term" value="F:DNA-binding transcription factor activity"/>
    <property type="evidence" value="ECO:0007669"/>
    <property type="project" value="InterPro"/>
</dbReference>
<dbReference type="PROSITE" id="PS50995">
    <property type="entry name" value="HTH_MARR_2"/>
    <property type="match status" value="1"/>
</dbReference>
<dbReference type="InterPro" id="IPR000835">
    <property type="entry name" value="HTH_MarR-typ"/>
</dbReference>
<dbReference type="AlphaFoldDB" id="A0A9W6LVK2"/>
<dbReference type="EMBL" id="BSEJ01000001">
    <property type="protein sequence ID" value="GLJ60235.1"/>
    <property type="molecule type" value="Genomic_DNA"/>
</dbReference>
<reference evidence="2" key="1">
    <citation type="journal article" date="2014" name="Int. J. Syst. Evol. Microbiol.">
        <title>Complete genome sequence of Corynebacterium casei LMG S-19264T (=DSM 44701T), isolated from a smear-ripened cheese.</title>
        <authorList>
            <consortium name="US DOE Joint Genome Institute (JGI-PGF)"/>
            <person name="Walter F."/>
            <person name="Albersmeier A."/>
            <person name="Kalinowski J."/>
            <person name="Ruckert C."/>
        </authorList>
    </citation>
    <scope>NUCLEOTIDE SEQUENCE</scope>
    <source>
        <strain evidence="2">VKM Ac-1020</strain>
    </source>
</reference>
<gene>
    <name evidence="2" type="ORF">GCM10017576_03640</name>
</gene>
<dbReference type="SMART" id="SM00347">
    <property type="entry name" value="HTH_MARR"/>
    <property type="match status" value="1"/>
</dbReference>